<dbReference type="EMBL" id="JAAEBW010000022">
    <property type="protein sequence ID" value="MBM1197989.1"/>
    <property type="molecule type" value="Genomic_DNA"/>
</dbReference>
<name>A0ABS1ZNC3_9PSED</name>
<accession>A0ABS1ZNC3</accession>
<reference evidence="5 6" key="1">
    <citation type="submission" date="2020-01" db="EMBL/GenBank/DDBJ databases">
        <title>Comparative genomics of meat spoilage bacteria.</title>
        <authorList>
            <person name="Hilgarth M."/>
            <person name="Vogel R.F."/>
        </authorList>
    </citation>
    <scope>NUCLEOTIDE SEQUENCE [LARGE SCALE GENOMIC DNA]</scope>
    <source>
        <strain evidence="5 6">TMW2.2077</strain>
    </source>
</reference>
<dbReference type="InterPro" id="IPR040840">
    <property type="entry name" value="TcA_TcB_BD"/>
</dbReference>
<feature type="domain" description="Tc toxin complex TcA C-terminal TcB-binding" evidence="2">
    <location>
        <begin position="1314"/>
        <end position="1601"/>
    </location>
</feature>
<organism evidence="5 6">
    <name type="scientific">Pseudomonas weihenstephanensis</name>
    <dbReference type="NCBI Taxonomy" id="1608994"/>
    <lineage>
        <taxon>Bacteria</taxon>
        <taxon>Pseudomonadati</taxon>
        <taxon>Pseudomonadota</taxon>
        <taxon>Gammaproteobacteria</taxon>
        <taxon>Pseudomonadales</taxon>
        <taxon>Pseudomonadaceae</taxon>
        <taxon>Pseudomonas</taxon>
    </lineage>
</organism>
<evidence type="ECO:0000313" key="6">
    <source>
        <dbReference type="Proteomes" id="UP000809529"/>
    </source>
</evidence>
<dbReference type="Proteomes" id="UP000809529">
    <property type="component" value="Unassembled WGS sequence"/>
</dbReference>
<evidence type="ECO:0000259" key="4">
    <source>
        <dbReference type="Pfam" id="PF20220"/>
    </source>
</evidence>
<feature type="coiled-coil region" evidence="1">
    <location>
        <begin position="1294"/>
        <end position="1321"/>
    </location>
</feature>
<evidence type="ECO:0000259" key="2">
    <source>
        <dbReference type="Pfam" id="PF18276"/>
    </source>
</evidence>
<evidence type="ECO:0000259" key="3">
    <source>
        <dbReference type="Pfam" id="PF18413"/>
    </source>
</evidence>
<keyword evidence="1" id="KW-0175">Coiled coil</keyword>
<dbReference type="InterPro" id="IPR041079">
    <property type="entry name" value="Neuraminidase-like"/>
</dbReference>
<dbReference type="Pfam" id="PF18276">
    <property type="entry name" value="TcA_TcB_BD"/>
    <property type="match status" value="1"/>
</dbReference>
<dbReference type="RefSeq" id="WP_203304015.1">
    <property type="nucleotide sequence ID" value="NZ_JAAEBW010000022.1"/>
</dbReference>
<feature type="domain" description="ABC toxin N-terminal" evidence="4">
    <location>
        <begin position="44"/>
        <end position="143"/>
    </location>
</feature>
<evidence type="ECO:0000256" key="1">
    <source>
        <dbReference type="SAM" id="Coils"/>
    </source>
</evidence>
<dbReference type="Pfam" id="PF20220">
    <property type="entry name" value="ABC_toxin_N"/>
    <property type="match status" value="1"/>
</dbReference>
<gene>
    <name evidence="5" type="ORF">GYN02_22750</name>
</gene>
<proteinExistence type="predicted"/>
<evidence type="ECO:0000313" key="5">
    <source>
        <dbReference type="EMBL" id="MBM1197989.1"/>
    </source>
</evidence>
<comment type="caution">
    <text evidence="5">The sequence shown here is derived from an EMBL/GenBank/DDBJ whole genome shotgun (WGS) entry which is preliminary data.</text>
</comment>
<dbReference type="InterPro" id="IPR046839">
    <property type="entry name" value="ABC_toxin_N"/>
</dbReference>
<dbReference type="Pfam" id="PF18413">
    <property type="entry name" value="Neuraminidase"/>
    <property type="match status" value="1"/>
</dbReference>
<feature type="domain" description="Neuraminidase-like" evidence="3">
    <location>
        <begin position="173"/>
        <end position="333"/>
    </location>
</feature>
<sequence>MNMSHGLKQQLNEKLRDAQLSFYLHEVDPAGGKPPTDNTLLPGRTADELYAHWLLDVQISQSVPTSRVACATESLQQYINSISLGVEPGYDIQGMTPKQIHTWENSLYSYSVWHASQQLRHFPSNYLSPALRQNKSDIFQQLENDINQSRLQQSHIDTAVQRYLGRLEEIINLHTINGYIDGTAENMADSTYYLIAKSKGSNTYYYRSLNMRSPTYSTTTERAAQDSLNYPAPGAWSDWMDVPLPASEDIPLQSIRPVCFNNRLFVIWAQCTKPQFSHQELPALIGEIDYKNPDRLLRFGRYYTRLRLHYSYKKLDGSWSCPQVCIDENCTSKSLNALTPQDLMSSIRTVAVLNSKTTPATLFLGLASHFDAQNQPLHANHRTNGANFNFSHAVQMDSQFNISPLVSSGSLSSLIRFFPSYLAVDANRYLITFAKHNEENLQFHAPASDIVSFKAHNLTSPHVTADRWNYNGTQDHINNTPERIGLTFNKTTSTLEISSSLDTSFPSIKTVTLHTEEAASSLTITLAVEVPQNGGASRIALYKNSSLSLRHTDSESVFNERLTLSITCNKTKIAFPDIITHLQKKESSSITERVSNLSYNGNAFEAYDLEDLTIPAIFFNHLFATEDTTYSAKLSFSSDQTHQPIHFKALRIKRSNRTYRQIILTPHQVESSSHYPRHVHITNTHLVGGPNGMRRNLEGGLTSLTAGQIHTAQLSIDPYMLMQTDTLNIHIFHGVLIREQNIDDSDSIILGYALKAFEVTLNARARSDIPMGPKISRLASTDNGTAEYLDFSTSSIPKSDPSNSLNLPFIRLNTGLADKLTRAANVDMASVFSLSNLPLMDPSLPPGGPHKPADFHGAYGKYLWELFLYLPWLITHRLHTEHRYAEAESWLKYLFDPSRNQPTAAHTQAYWGLTALTPAYSEPRYARDNPLDPNQIALSAPVYFRQALFLLYVDILLNRGDAAYRQMTAESLSEAKLWYVRAKRLLGPLPEISKIEPWSTITLATLASRPDSALRETERMALQPDSGVPPLARDTLGAQHYMPLDTPDLCAPINKDLLMRWKKIDARLHNLRQHLDITGKPLHIPLYVAPLAPRGLLALYSQGHMTGSTSNRTRQPVHVGHYRFHVIYAQAMAAVDNLILFGNSLLSMIERQEQAAQVDLQHQHVWQLAAHALEHHAHSVRVDEQNQLSLLAGQRIVEARITHFERLLKERISSAEHVATQELQTSASLESVAFGLQAAAGLAIIPPNIFGTSNGGWRLEGGFYAVQAGVQLLANEKRANANHLDRNELFNRRAQEWEHALDQSRLELSQVKAQVQAYAEQSNSTRLQLQSTATALSQAKIAYDLLNKRFTAPQMYQWLSAQLSTFYLQAYDAALALCLDAQACWQYERAESGRTFIHTANWNNHHRGFTAGETLKLSLITMHTAYLQHNQRALEITKTVSLRHLQAKDTSATLNMSWPEISASLKTRGTVAFELTQAMFDADYPGHYLRRIKSISVSLPATLSPYEDIRATLTQTYSTIQTSQNADFAYPNLRVREQIALSTGLNDNGLFTLNFEGDDRYLPFEYTGAVSRWILSFPNPAAQQSMLDSLSDVIVHVRYTAKSAGERV</sequence>
<keyword evidence="6" id="KW-1185">Reference proteome</keyword>
<protein>
    <submittedName>
        <fullName evidence="5">Phage tail tape measure protein</fullName>
    </submittedName>
</protein>